<evidence type="ECO:0000256" key="4">
    <source>
        <dbReference type="ARBA" id="ARBA00022772"/>
    </source>
</evidence>
<comment type="caution">
    <text evidence="13">The sequence shown here is derived from an EMBL/GenBank/DDBJ whole genome shotgun (WGS) entry which is preliminary data.</text>
</comment>
<feature type="region of interest" description="Disordered" evidence="8">
    <location>
        <begin position="375"/>
        <end position="395"/>
    </location>
</feature>
<dbReference type="PANTHER" id="PTHR10638:SF20">
    <property type="entry name" value="AMINE OXIDASE"/>
    <property type="match status" value="1"/>
</dbReference>
<name>A0A484G9T3_COLOR</name>
<evidence type="ECO:0000256" key="5">
    <source>
        <dbReference type="ARBA" id="ARBA00023002"/>
    </source>
</evidence>
<dbReference type="InterPro" id="IPR036460">
    <property type="entry name" value="Cu_amine_oxidase_C_sf"/>
</dbReference>
<dbReference type="GO" id="GO:0005507">
    <property type="term" value="F:copper ion binding"/>
    <property type="evidence" value="ECO:0007669"/>
    <property type="project" value="InterPro"/>
</dbReference>
<keyword evidence="3 7" id="KW-0479">Metal-binding</keyword>
<keyword evidence="14" id="KW-1185">Reference proteome</keyword>
<feature type="chain" id="PRO_5019782747" description="Amine oxidase" evidence="9">
    <location>
        <begin position="29"/>
        <end position="605"/>
    </location>
</feature>
<dbReference type="SUPFAM" id="SSF54416">
    <property type="entry name" value="Amine oxidase N-terminal region"/>
    <property type="match status" value="2"/>
</dbReference>
<evidence type="ECO:0000256" key="6">
    <source>
        <dbReference type="ARBA" id="ARBA00023008"/>
    </source>
</evidence>
<dbReference type="Proteomes" id="UP000014480">
    <property type="component" value="Unassembled WGS sequence"/>
</dbReference>
<dbReference type="STRING" id="1213857.A0A484G9T3"/>
<feature type="domain" description="DUF1965" evidence="12">
    <location>
        <begin position="230"/>
        <end position="296"/>
    </location>
</feature>
<reference evidence="14" key="2">
    <citation type="journal article" date="2019" name="Mol. Plant Microbe Interact.">
        <title>Genome sequence resources for four phytopathogenic fungi from the Colletotrichum orbiculare species complex.</title>
        <authorList>
            <person name="Gan P."/>
            <person name="Tsushima A."/>
            <person name="Narusaka M."/>
            <person name="Narusaka Y."/>
            <person name="Takano Y."/>
            <person name="Kubo Y."/>
            <person name="Shirasu K."/>
        </authorList>
    </citation>
    <scope>GENOME REANNOTATION</scope>
    <source>
        <strain evidence="14">104-T / ATCC 96160 / CBS 514.97 / LARS 414 / MAFF 240422</strain>
    </source>
</reference>
<dbReference type="OrthoDB" id="3341590at2759"/>
<accession>A0A484G9T3</accession>
<feature type="domain" description="Copper amine oxidase catalytic" evidence="10">
    <location>
        <begin position="307"/>
        <end position="366"/>
    </location>
</feature>
<dbReference type="GO" id="GO:0005886">
    <property type="term" value="C:plasma membrane"/>
    <property type="evidence" value="ECO:0007669"/>
    <property type="project" value="TreeGrafter"/>
</dbReference>
<gene>
    <name evidence="13" type="primary">AOCY</name>
    <name evidence="13" type="ORF">Cob_v000031</name>
</gene>
<comment type="cofactor">
    <cofactor evidence="1">
        <name>Cu cation</name>
        <dbReference type="ChEBI" id="CHEBI:23378"/>
    </cofactor>
</comment>
<dbReference type="AlphaFoldDB" id="A0A484G9T3"/>
<evidence type="ECO:0000256" key="1">
    <source>
        <dbReference type="ARBA" id="ARBA00001935"/>
    </source>
</evidence>
<protein>
    <recommendedName>
        <fullName evidence="7">Amine oxidase</fullName>
        <ecNumber evidence="7">1.4.3.-</ecNumber>
    </recommendedName>
</protein>
<keyword evidence="4 7" id="KW-0801">TPQ</keyword>
<dbReference type="InterPro" id="IPR016182">
    <property type="entry name" value="Cu_amine_oxidase_N-reg"/>
</dbReference>
<keyword evidence="9" id="KW-0732">Signal</keyword>
<feature type="domain" description="Copper amine oxidase catalytic" evidence="10">
    <location>
        <begin position="467"/>
        <end position="537"/>
    </location>
</feature>
<dbReference type="InterPro" id="IPR015328">
    <property type="entry name" value="DUF1965"/>
</dbReference>
<dbReference type="Gene3D" id="2.70.98.20">
    <property type="entry name" value="Copper amine oxidase, catalytic domain"/>
    <property type="match status" value="2"/>
</dbReference>
<dbReference type="Gene3D" id="3.10.450.40">
    <property type="match status" value="2"/>
</dbReference>
<evidence type="ECO:0000259" key="12">
    <source>
        <dbReference type="Pfam" id="PF09248"/>
    </source>
</evidence>
<evidence type="ECO:0000256" key="8">
    <source>
        <dbReference type="SAM" id="MobiDB-lite"/>
    </source>
</evidence>
<evidence type="ECO:0000256" key="7">
    <source>
        <dbReference type="RuleBase" id="RU000672"/>
    </source>
</evidence>
<dbReference type="Pfam" id="PF02727">
    <property type="entry name" value="Cu_amine_oxidN2"/>
    <property type="match status" value="1"/>
</dbReference>
<dbReference type="InterPro" id="IPR015800">
    <property type="entry name" value="Cu_amine_oxidase_N2"/>
</dbReference>
<dbReference type="SUPFAM" id="SSF49998">
    <property type="entry name" value="Amine oxidase catalytic domain"/>
    <property type="match status" value="2"/>
</dbReference>
<evidence type="ECO:0000256" key="2">
    <source>
        <dbReference type="ARBA" id="ARBA00007983"/>
    </source>
</evidence>
<feature type="compositionally biased region" description="Basic and acidic residues" evidence="8">
    <location>
        <begin position="455"/>
        <end position="474"/>
    </location>
</feature>
<dbReference type="InterPro" id="IPR000269">
    <property type="entry name" value="Cu_amine_oxidase"/>
</dbReference>
<comment type="similarity">
    <text evidence="2 7">Belongs to the copper/topaquinone oxidase family.</text>
</comment>
<comment type="PTM">
    <text evidence="7">Topaquinone (TPQ) is generated by copper-dependent autoxidation of a specific tyrosyl residue.</text>
</comment>
<dbReference type="InterPro" id="IPR015798">
    <property type="entry name" value="Cu_amine_oxidase_C"/>
</dbReference>
<keyword evidence="6 7" id="KW-0186">Copper</keyword>
<keyword evidence="5 7" id="KW-0560">Oxidoreductase</keyword>
<dbReference type="Pfam" id="PF01179">
    <property type="entry name" value="Cu_amine_oxid"/>
    <property type="match status" value="2"/>
</dbReference>
<feature type="signal peptide" evidence="9">
    <location>
        <begin position="1"/>
        <end position="28"/>
    </location>
</feature>
<sequence>MGFSSLDRTLGLGALLLLGCEVIPQVNGLPKTPWAKQRAKGQGRKALSQALGKRQLGNSSEPANCVIRDALDIEAPKENIWGGLTNVEAAGVTQWLFAQPELNLTLSDNATSWDNTIVLVELMAPNKTDALAYIDGSAPAPPRYAHVLLDFRASESPEYQDILVGPLPVVNGTTKWERLEYPYTRKTEGRVRNLDADDEAMQEWLYQEDGRVQRWDTFWSIPDSIFDVGSMMPMGLFFMSDVTGRDPSKWTVEGWYYNGIFYETTQEFRTAYWSGQVEKLGGNFAGDWSATDRQGETLPLDTNAPPTAVAPQGARYSVDAERKYVEWMGWSFYVGFTRDTGMALYDIRHKGQRIIYELGLQEALARGATRRSRTWPISTRTTASDPSPLSCSGATTARRLRDGDQERLLDGRFDWSPNNQDQLFVLNQDVRNRHGEFRAYPRAAVRGGGAPDGPGLERRQEGGRVGGQRHDARTRGTPPVDFDAFFDGEGLNQTDLVLWLNLGMHHVPHTGDLPTTVFTTAHSGIQFMPANYFEVGPNVETVNSVRINYGNGTTTDVFTFGAETDTCGLDYEPTQVDLWAYKGDVVVRKFPYLPDEPYYETDSIE</sequence>
<evidence type="ECO:0000259" key="11">
    <source>
        <dbReference type="Pfam" id="PF02727"/>
    </source>
</evidence>
<feature type="domain" description="Copper amine oxidase N2-terminal" evidence="11">
    <location>
        <begin position="99"/>
        <end position="168"/>
    </location>
</feature>
<reference evidence="14" key="1">
    <citation type="journal article" date="2013" name="New Phytol.">
        <title>Comparative genomic and transcriptomic analyses reveal the hemibiotrophic stage shift of Colletotrichum fungi.</title>
        <authorList>
            <person name="Gan P."/>
            <person name="Ikeda K."/>
            <person name="Irieda H."/>
            <person name="Narusaka M."/>
            <person name="O'Connell R.J."/>
            <person name="Narusaka Y."/>
            <person name="Takano Y."/>
            <person name="Kubo Y."/>
            <person name="Shirasu K."/>
        </authorList>
    </citation>
    <scope>NUCLEOTIDE SEQUENCE [LARGE SCALE GENOMIC DNA]</scope>
    <source>
        <strain evidence="14">104-T / ATCC 96160 / CBS 514.97 / LARS 414 / MAFF 240422</strain>
    </source>
</reference>
<dbReference type="FunFam" id="3.10.450.40:FF:000018">
    <property type="entry name" value="Amine oxidase"/>
    <property type="match status" value="1"/>
</dbReference>
<organism evidence="13 14">
    <name type="scientific">Colletotrichum orbiculare (strain 104-T / ATCC 96160 / CBS 514.97 / LARS 414 / MAFF 240422)</name>
    <name type="common">Cucumber anthracnose fungus</name>
    <name type="synonym">Colletotrichum lagenarium</name>
    <dbReference type="NCBI Taxonomy" id="1213857"/>
    <lineage>
        <taxon>Eukaryota</taxon>
        <taxon>Fungi</taxon>
        <taxon>Dikarya</taxon>
        <taxon>Ascomycota</taxon>
        <taxon>Pezizomycotina</taxon>
        <taxon>Sordariomycetes</taxon>
        <taxon>Hypocreomycetidae</taxon>
        <taxon>Glomerellales</taxon>
        <taxon>Glomerellaceae</taxon>
        <taxon>Colletotrichum</taxon>
        <taxon>Colletotrichum orbiculare species complex</taxon>
    </lineage>
</organism>
<dbReference type="Pfam" id="PF09248">
    <property type="entry name" value="DUF1965"/>
    <property type="match status" value="1"/>
</dbReference>
<evidence type="ECO:0000313" key="14">
    <source>
        <dbReference type="Proteomes" id="UP000014480"/>
    </source>
</evidence>
<dbReference type="GO" id="GO:0008131">
    <property type="term" value="F:primary methylamine oxidase activity"/>
    <property type="evidence" value="ECO:0007669"/>
    <property type="project" value="InterPro"/>
</dbReference>
<comment type="cofactor">
    <cofactor evidence="7">
        <name>Cu cation</name>
        <dbReference type="ChEBI" id="CHEBI:23378"/>
    </cofactor>
    <text evidence="7">Contains 1 topaquinone per subunit.</text>
</comment>
<dbReference type="GO" id="GO:0009308">
    <property type="term" value="P:amine metabolic process"/>
    <property type="evidence" value="ECO:0007669"/>
    <property type="project" value="UniProtKB-UniRule"/>
</dbReference>
<proteinExistence type="inferred from homology"/>
<evidence type="ECO:0000259" key="10">
    <source>
        <dbReference type="Pfam" id="PF01179"/>
    </source>
</evidence>
<dbReference type="PRINTS" id="PR00766">
    <property type="entry name" value="CUDAOXIDASE"/>
</dbReference>
<dbReference type="PANTHER" id="PTHR10638">
    <property type="entry name" value="COPPER AMINE OXIDASE"/>
    <property type="match status" value="1"/>
</dbReference>
<evidence type="ECO:0000256" key="3">
    <source>
        <dbReference type="ARBA" id="ARBA00022723"/>
    </source>
</evidence>
<evidence type="ECO:0000313" key="13">
    <source>
        <dbReference type="EMBL" id="TDZ26704.1"/>
    </source>
</evidence>
<evidence type="ECO:0000256" key="9">
    <source>
        <dbReference type="SAM" id="SignalP"/>
    </source>
</evidence>
<dbReference type="EC" id="1.4.3.-" evidence="7"/>
<feature type="region of interest" description="Disordered" evidence="8">
    <location>
        <begin position="444"/>
        <end position="480"/>
    </location>
</feature>
<dbReference type="GO" id="GO:0048038">
    <property type="term" value="F:quinone binding"/>
    <property type="evidence" value="ECO:0007669"/>
    <property type="project" value="InterPro"/>
</dbReference>
<dbReference type="EMBL" id="AMCV02000001">
    <property type="protein sequence ID" value="TDZ26704.1"/>
    <property type="molecule type" value="Genomic_DNA"/>
</dbReference>